<evidence type="ECO:0000313" key="2">
    <source>
        <dbReference type="EMBL" id="SES45342.1"/>
    </source>
</evidence>
<name>A0A1H9XGS4_9MICO</name>
<dbReference type="SUPFAM" id="SSF54637">
    <property type="entry name" value="Thioesterase/thiol ester dehydrase-isomerase"/>
    <property type="match status" value="1"/>
</dbReference>
<dbReference type="EMBL" id="FOHB01000008">
    <property type="protein sequence ID" value="SES45342.1"/>
    <property type="molecule type" value="Genomic_DNA"/>
</dbReference>
<reference evidence="3" key="1">
    <citation type="submission" date="2016-10" db="EMBL/GenBank/DDBJ databases">
        <authorList>
            <person name="Varghese N."/>
            <person name="Submissions S."/>
        </authorList>
    </citation>
    <scope>NUCLEOTIDE SEQUENCE [LARGE SCALE GENOMIC DNA]</scope>
    <source>
        <strain evidence="3">CGMCC 1.6963</strain>
    </source>
</reference>
<evidence type="ECO:0000256" key="1">
    <source>
        <dbReference type="SAM" id="MobiDB-lite"/>
    </source>
</evidence>
<organism evidence="2 3">
    <name type="scientific">Pedococcus cremeus</name>
    <dbReference type="NCBI Taxonomy" id="587636"/>
    <lineage>
        <taxon>Bacteria</taxon>
        <taxon>Bacillati</taxon>
        <taxon>Actinomycetota</taxon>
        <taxon>Actinomycetes</taxon>
        <taxon>Micrococcales</taxon>
        <taxon>Intrasporangiaceae</taxon>
        <taxon>Pedococcus</taxon>
    </lineage>
</organism>
<dbReference type="STRING" id="587636.SAMN05216199_3779"/>
<dbReference type="Proteomes" id="UP000199019">
    <property type="component" value="Unassembled WGS sequence"/>
</dbReference>
<dbReference type="RefSeq" id="WP_218144377.1">
    <property type="nucleotide sequence ID" value="NZ_FOHB01000008.1"/>
</dbReference>
<gene>
    <name evidence="2" type="ORF">SAMN05216199_3779</name>
</gene>
<dbReference type="InterPro" id="IPR029069">
    <property type="entry name" value="HotDog_dom_sf"/>
</dbReference>
<feature type="region of interest" description="Disordered" evidence="1">
    <location>
        <begin position="1"/>
        <end position="26"/>
    </location>
</feature>
<evidence type="ECO:0000313" key="3">
    <source>
        <dbReference type="Proteomes" id="UP000199019"/>
    </source>
</evidence>
<keyword evidence="3" id="KW-1185">Reference proteome</keyword>
<proteinExistence type="predicted"/>
<sequence length="257" mass="26793">MTATFTIPARFCGPPESGNGGWTSGHLAQLVPTDAERPAVSVRLRTPPPLDRALQVRTGDDGVVEVLDGDLVVASAQPAPPLPRAGLPAPVTFAEATAVAEHYAGLHDHPFPTCFSCGTEREPGDALCLRPGPLPGREGVHAAAWVPTESTPEIVWAALDCPGAWALGVGGRPMVLGTMTAEVDRLPAVGEEHVVMAWARGSEGRKHWCGTALYAADGTLLAHADATWIAIDPATVRPVTDTAVTDTVVTDTVRSTP</sequence>
<accession>A0A1H9XGS4</accession>
<protein>
    <submittedName>
        <fullName evidence="2">Uncharacterized protein</fullName>
    </submittedName>
</protein>
<dbReference type="Gene3D" id="3.10.129.10">
    <property type="entry name" value="Hotdog Thioesterase"/>
    <property type="match status" value="1"/>
</dbReference>
<dbReference type="AlphaFoldDB" id="A0A1H9XGS4"/>